<dbReference type="STRING" id="1051890.A0A3N4LKU1"/>
<evidence type="ECO:0000313" key="2">
    <source>
        <dbReference type="EMBL" id="RPB18555.1"/>
    </source>
</evidence>
<reference evidence="2 3" key="1">
    <citation type="journal article" date="2018" name="Nat. Ecol. Evol.">
        <title>Pezizomycetes genomes reveal the molecular basis of ectomycorrhizal truffle lifestyle.</title>
        <authorList>
            <person name="Murat C."/>
            <person name="Payen T."/>
            <person name="Noel B."/>
            <person name="Kuo A."/>
            <person name="Morin E."/>
            <person name="Chen J."/>
            <person name="Kohler A."/>
            <person name="Krizsan K."/>
            <person name="Balestrini R."/>
            <person name="Da Silva C."/>
            <person name="Montanini B."/>
            <person name="Hainaut M."/>
            <person name="Levati E."/>
            <person name="Barry K.W."/>
            <person name="Belfiori B."/>
            <person name="Cichocki N."/>
            <person name="Clum A."/>
            <person name="Dockter R.B."/>
            <person name="Fauchery L."/>
            <person name="Guy J."/>
            <person name="Iotti M."/>
            <person name="Le Tacon F."/>
            <person name="Lindquist E.A."/>
            <person name="Lipzen A."/>
            <person name="Malagnac F."/>
            <person name="Mello A."/>
            <person name="Molinier V."/>
            <person name="Miyauchi S."/>
            <person name="Poulain J."/>
            <person name="Riccioni C."/>
            <person name="Rubini A."/>
            <person name="Sitrit Y."/>
            <person name="Splivallo R."/>
            <person name="Traeger S."/>
            <person name="Wang M."/>
            <person name="Zifcakova L."/>
            <person name="Wipf D."/>
            <person name="Zambonelli A."/>
            <person name="Paolocci F."/>
            <person name="Nowrousian M."/>
            <person name="Ottonello S."/>
            <person name="Baldrian P."/>
            <person name="Spatafora J.W."/>
            <person name="Henrissat B."/>
            <person name="Nagy L.G."/>
            <person name="Aury J.M."/>
            <person name="Wincker P."/>
            <person name="Grigoriev I.V."/>
            <person name="Bonfante P."/>
            <person name="Martin F.M."/>
        </authorList>
    </citation>
    <scope>NUCLEOTIDE SEQUENCE [LARGE SCALE GENOMIC DNA]</scope>
    <source>
        <strain evidence="2 3">ATCC MYA-4762</strain>
    </source>
</reference>
<dbReference type="PANTHER" id="PTHR36419:SF1">
    <property type="entry name" value="RHO1 GEF LOCALIZING PROTEIN 1"/>
    <property type="match status" value="1"/>
</dbReference>
<name>A0A3N4LKU1_9PEZI</name>
<feature type="domain" description="Arrestin C-terminal-like" evidence="1">
    <location>
        <begin position="173"/>
        <end position="329"/>
    </location>
</feature>
<dbReference type="OrthoDB" id="4001642at2759"/>
<evidence type="ECO:0000259" key="1">
    <source>
        <dbReference type="SMART" id="SM01017"/>
    </source>
</evidence>
<keyword evidence="3" id="KW-1185">Reference proteome</keyword>
<protein>
    <recommendedName>
        <fullName evidence="1">Arrestin C-terminal-like domain-containing protein</fullName>
    </recommendedName>
</protein>
<dbReference type="EMBL" id="ML121622">
    <property type="protein sequence ID" value="RPB18555.1"/>
    <property type="molecule type" value="Genomic_DNA"/>
</dbReference>
<dbReference type="SUPFAM" id="SSF81296">
    <property type="entry name" value="E set domains"/>
    <property type="match status" value="1"/>
</dbReference>
<accession>A0A3N4LKU1</accession>
<dbReference type="Proteomes" id="UP000267821">
    <property type="component" value="Unassembled WGS sequence"/>
</dbReference>
<proteinExistence type="predicted"/>
<dbReference type="GO" id="GO:0000935">
    <property type="term" value="C:division septum"/>
    <property type="evidence" value="ECO:0007669"/>
    <property type="project" value="TreeGrafter"/>
</dbReference>
<dbReference type="GO" id="GO:0000917">
    <property type="term" value="P:division septum assembly"/>
    <property type="evidence" value="ECO:0007669"/>
    <property type="project" value="TreeGrafter"/>
</dbReference>
<dbReference type="SMART" id="SM01017">
    <property type="entry name" value="Arrestin_C"/>
    <property type="match status" value="1"/>
</dbReference>
<dbReference type="Pfam" id="PF02752">
    <property type="entry name" value="Arrestin_C"/>
    <property type="match status" value="1"/>
</dbReference>
<sequence>MRRVRIFADLASLLQIQPRIEGKVEIRPSVGISAPVAISYVTIGLYRRETIHPHAGSVVGNHLAAPRKDIVELVGNELRLFHCGPGKSFETVLAMDLPFLLFIPFMRNGEGEVPPASLQLPSRVAETYYELVVSVQQGTSDLKKFSFPVPISRYDTLSTFGMYNTPETQERVSDHLVTLGLFLPRWSFGPNDDVNVTIKLTPNPDWLSRARKVTVKGITVAIEEHITYNPEGDEPTTKVNTLLSKKEKVAKKLPEHGYMTTIAMTYPAKDLRDSDGFLPRQRPAFPLCAVSGFTTSAALYKINYYLIVKATMTNCKDITVKQSIVVTPFDHSTCKNEMDAIAQAAVDAYPINMSNPMLPAQTIIRPGDHNALHALGFTYVGKERKLLIQ</sequence>
<dbReference type="InterPro" id="IPR014756">
    <property type="entry name" value="Ig_E-set"/>
</dbReference>
<dbReference type="InterPro" id="IPR011022">
    <property type="entry name" value="Arrestin_C-like"/>
</dbReference>
<evidence type="ECO:0000313" key="3">
    <source>
        <dbReference type="Proteomes" id="UP000267821"/>
    </source>
</evidence>
<gene>
    <name evidence="2" type="ORF">L211DRAFT_721304</name>
</gene>
<dbReference type="InParanoid" id="A0A3N4LKU1"/>
<organism evidence="2 3">
    <name type="scientific">Terfezia boudieri ATCC MYA-4762</name>
    <dbReference type="NCBI Taxonomy" id="1051890"/>
    <lineage>
        <taxon>Eukaryota</taxon>
        <taxon>Fungi</taxon>
        <taxon>Dikarya</taxon>
        <taxon>Ascomycota</taxon>
        <taxon>Pezizomycotina</taxon>
        <taxon>Pezizomycetes</taxon>
        <taxon>Pezizales</taxon>
        <taxon>Pezizaceae</taxon>
        <taxon>Terfezia</taxon>
    </lineage>
</organism>
<dbReference type="InterPro" id="IPR053060">
    <property type="entry name" value="Cytokinesis_Signaling_Reg"/>
</dbReference>
<dbReference type="PANTHER" id="PTHR36419">
    <property type="entry name" value="ARRESTIN FAMILY PROTEIN 1"/>
    <property type="match status" value="1"/>
</dbReference>
<dbReference type="AlphaFoldDB" id="A0A3N4LKU1"/>